<evidence type="ECO:0000313" key="3">
    <source>
        <dbReference type="Proteomes" id="UP000574390"/>
    </source>
</evidence>
<sequence>LAVCSYCDCPDAIDQQLILIRKKADGSMEVTPQFRVAGGPLKWGGPDESSRQTASTDAETRELNKRLLLGWRERFETKYGRRPTRADMFGDPAAAEAFRQFSGTS</sequence>
<dbReference type="EMBL" id="JABANM010012173">
    <property type="protein sequence ID" value="KAF4736459.1"/>
    <property type="molecule type" value="Genomic_DNA"/>
</dbReference>
<accession>A0A7J6SU21</accession>
<name>A0A7J6SU21_PEROL</name>
<reference evidence="2 3" key="1">
    <citation type="submission" date="2020-04" db="EMBL/GenBank/DDBJ databases">
        <title>Perkinsus olseni comparative genomics.</title>
        <authorList>
            <person name="Bogema D.R."/>
        </authorList>
    </citation>
    <scope>NUCLEOTIDE SEQUENCE [LARGE SCALE GENOMIC DNA]</scope>
    <source>
        <strain evidence="2">ATCC PRA-205</strain>
    </source>
</reference>
<feature type="non-terminal residue" evidence="2">
    <location>
        <position position="105"/>
    </location>
</feature>
<comment type="caution">
    <text evidence="2">The sequence shown here is derived from an EMBL/GenBank/DDBJ whole genome shotgun (WGS) entry which is preliminary data.</text>
</comment>
<dbReference type="AlphaFoldDB" id="A0A7J6SU21"/>
<protein>
    <submittedName>
        <fullName evidence="2">Uncharacterized protein</fullName>
    </submittedName>
</protein>
<dbReference type="Proteomes" id="UP000574390">
    <property type="component" value="Unassembled WGS sequence"/>
</dbReference>
<evidence type="ECO:0000313" key="2">
    <source>
        <dbReference type="EMBL" id="KAF4736459.1"/>
    </source>
</evidence>
<gene>
    <name evidence="2" type="ORF">FOZ62_004989</name>
</gene>
<proteinExistence type="predicted"/>
<evidence type="ECO:0000256" key="1">
    <source>
        <dbReference type="SAM" id="MobiDB-lite"/>
    </source>
</evidence>
<organism evidence="2 3">
    <name type="scientific">Perkinsus olseni</name>
    <name type="common">Perkinsus atlanticus</name>
    <dbReference type="NCBI Taxonomy" id="32597"/>
    <lineage>
        <taxon>Eukaryota</taxon>
        <taxon>Sar</taxon>
        <taxon>Alveolata</taxon>
        <taxon>Perkinsozoa</taxon>
        <taxon>Perkinsea</taxon>
        <taxon>Perkinsida</taxon>
        <taxon>Perkinsidae</taxon>
        <taxon>Perkinsus</taxon>
    </lineage>
</organism>
<feature type="region of interest" description="Disordered" evidence="1">
    <location>
        <begin position="37"/>
        <end position="61"/>
    </location>
</feature>